<dbReference type="Proteomes" id="UP001218218">
    <property type="component" value="Unassembled WGS sequence"/>
</dbReference>
<feature type="region of interest" description="Disordered" evidence="1">
    <location>
        <begin position="1"/>
        <end position="21"/>
    </location>
</feature>
<proteinExistence type="predicted"/>
<feature type="compositionally biased region" description="Polar residues" evidence="1">
    <location>
        <begin position="1"/>
        <end position="12"/>
    </location>
</feature>
<dbReference type="EMBL" id="JARIHO010000115">
    <property type="protein sequence ID" value="KAJ7302494.1"/>
    <property type="molecule type" value="Genomic_DNA"/>
</dbReference>
<sequence length="124" mass="13812">MDTPLSPNTTGMQVEEQEMSSADALAITEALQALVPRGAPPVQSPTGLSRKSIMLPPMEAYNKEGEEEKDKEDEEEPVDVRWYGSLWIVQGLIKNEILLDPQSTSDQFRISRIIEIAIANDHAY</sequence>
<feature type="region of interest" description="Disordered" evidence="1">
    <location>
        <begin position="37"/>
        <end position="77"/>
    </location>
</feature>
<gene>
    <name evidence="2" type="ORF">DFH08DRAFT_826520</name>
</gene>
<protein>
    <submittedName>
        <fullName evidence="2">Uncharacterized protein</fullName>
    </submittedName>
</protein>
<keyword evidence="3" id="KW-1185">Reference proteome</keyword>
<reference evidence="2" key="1">
    <citation type="submission" date="2023-03" db="EMBL/GenBank/DDBJ databases">
        <title>Massive genome expansion in bonnet fungi (Mycena s.s.) driven by repeated elements and novel gene families across ecological guilds.</title>
        <authorList>
            <consortium name="Lawrence Berkeley National Laboratory"/>
            <person name="Harder C.B."/>
            <person name="Miyauchi S."/>
            <person name="Viragh M."/>
            <person name="Kuo A."/>
            <person name="Thoen E."/>
            <person name="Andreopoulos B."/>
            <person name="Lu D."/>
            <person name="Skrede I."/>
            <person name="Drula E."/>
            <person name="Henrissat B."/>
            <person name="Morin E."/>
            <person name="Kohler A."/>
            <person name="Barry K."/>
            <person name="LaButti K."/>
            <person name="Morin E."/>
            <person name="Salamov A."/>
            <person name="Lipzen A."/>
            <person name="Mereny Z."/>
            <person name="Hegedus B."/>
            <person name="Baldrian P."/>
            <person name="Stursova M."/>
            <person name="Weitz H."/>
            <person name="Taylor A."/>
            <person name="Grigoriev I.V."/>
            <person name="Nagy L.G."/>
            <person name="Martin F."/>
            <person name="Kauserud H."/>
        </authorList>
    </citation>
    <scope>NUCLEOTIDE SEQUENCE</scope>
    <source>
        <strain evidence="2">CBHHK002</strain>
    </source>
</reference>
<accession>A0AAD6Z021</accession>
<evidence type="ECO:0000313" key="2">
    <source>
        <dbReference type="EMBL" id="KAJ7302494.1"/>
    </source>
</evidence>
<evidence type="ECO:0000256" key="1">
    <source>
        <dbReference type="SAM" id="MobiDB-lite"/>
    </source>
</evidence>
<organism evidence="2 3">
    <name type="scientific">Mycena albidolilacea</name>
    <dbReference type="NCBI Taxonomy" id="1033008"/>
    <lineage>
        <taxon>Eukaryota</taxon>
        <taxon>Fungi</taxon>
        <taxon>Dikarya</taxon>
        <taxon>Basidiomycota</taxon>
        <taxon>Agaricomycotina</taxon>
        <taxon>Agaricomycetes</taxon>
        <taxon>Agaricomycetidae</taxon>
        <taxon>Agaricales</taxon>
        <taxon>Marasmiineae</taxon>
        <taxon>Mycenaceae</taxon>
        <taxon>Mycena</taxon>
    </lineage>
</organism>
<name>A0AAD6Z021_9AGAR</name>
<comment type="caution">
    <text evidence="2">The sequence shown here is derived from an EMBL/GenBank/DDBJ whole genome shotgun (WGS) entry which is preliminary data.</text>
</comment>
<dbReference type="AlphaFoldDB" id="A0AAD6Z021"/>
<evidence type="ECO:0000313" key="3">
    <source>
        <dbReference type="Proteomes" id="UP001218218"/>
    </source>
</evidence>